<dbReference type="Gene3D" id="1.25.40.10">
    <property type="entry name" value="Tetratricopeptide repeat domain"/>
    <property type="match status" value="2"/>
</dbReference>
<dbReference type="PANTHER" id="PTHR12558">
    <property type="entry name" value="CELL DIVISION CYCLE 16,23,27"/>
    <property type="match status" value="1"/>
</dbReference>
<proteinExistence type="predicted"/>
<dbReference type="SMART" id="SM00028">
    <property type="entry name" value="TPR"/>
    <property type="match status" value="2"/>
</dbReference>
<keyword evidence="1" id="KW-0802">TPR repeat</keyword>
<dbReference type="EMBL" id="FNAO01000006">
    <property type="protein sequence ID" value="SDE63956.1"/>
    <property type="molecule type" value="Genomic_DNA"/>
</dbReference>
<dbReference type="InterPro" id="IPR011990">
    <property type="entry name" value="TPR-like_helical_dom_sf"/>
</dbReference>
<dbReference type="STRING" id="641691.SAMN05421636_106224"/>
<reference evidence="2 3" key="1">
    <citation type="submission" date="2016-10" db="EMBL/GenBank/DDBJ databases">
        <authorList>
            <person name="de Groot N.N."/>
        </authorList>
    </citation>
    <scope>NUCLEOTIDE SEQUENCE [LARGE SCALE GENOMIC DNA]</scope>
    <source>
        <strain evidence="2 3">DSM 23421</strain>
    </source>
</reference>
<dbReference type="Proteomes" id="UP000199109">
    <property type="component" value="Unassembled WGS sequence"/>
</dbReference>
<evidence type="ECO:0000313" key="3">
    <source>
        <dbReference type="Proteomes" id="UP000199109"/>
    </source>
</evidence>
<gene>
    <name evidence="2" type="ORF">SAMN05421636_106224</name>
</gene>
<accession>A0A1G7EKM3</accession>
<sequence>MKKGVILGGWVSHPPFFYPSYLSNTLNTLYNLTNTMTAKISKMKYITTIIWVLFLSSCQTASENQITDKKDYDKYLVSSPPKTNSKYFELWNSKIKPDSSQLMSFGIVGGEYNRYFQNTGDIRYLKKAEKVLKKAADIANVSRASMYRALARNYISQHRFKEAKQWADSANAIGSGLKQTKGLMFDVQMELGNYDTAEKYLDSLKNRDDFGYLIRLAKWNDHNGDLDTTIRFMEKATEKAENSKNTGLMVWSYTHLADYYGHAGRIDESYGHFLKALRIDPENAYAKKGIAWIVFSYEKKPEEAMRILDSVTQYYKSPVYFLLKSEIAEYMGDDMKSVVNLDKYFKLVQDSAYGDMYNSYNISLYLNDTEQYDKALALAEREVTNRPTPESYSFLANSYLKKGDTQKALDIVEEHIEGKTYEPAVLLRTAEIYKATGSTDRVKQLKDELLGAVYELGPATEKEIAQL</sequence>
<feature type="repeat" description="TPR" evidence="1">
    <location>
        <begin position="250"/>
        <end position="283"/>
    </location>
</feature>
<dbReference type="SUPFAM" id="SSF48452">
    <property type="entry name" value="TPR-like"/>
    <property type="match status" value="2"/>
</dbReference>
<dbReference type="PANTHER" id="PTHR12558:SF13">
    <property type="entry name" value="CELL DIVISION CYCLE PROTEIN 27 HOMOLOG"/>
    <property type="match status" value="1"/>
</dbReference>
<dbReference type="PROSITE" id="PS50005">
    <property type="entry name" value="TPR"/>
    <property type="match status" value="1"/>
</dbReference>
<organism evidence="2 3">
    <name type="scientific">Pricia antarctica</name>
    <dbReference type="NCBI Taxonomy" id="641691"/>
    <lineage>
        <taxon>Bacteria</taxon>
        <taxon>Pseudomonadati</taxon>
        <taxon>Bacteroidota</taxon>
        <taxon>Flavobacteriia</taxon>
        <taxon>Flavobacteriales</taxon>
        <taxon>Flavobacteriaceae</taxon>
        <taxon>Pricia</taxon>
    </lineage>
</organism>
<protein>
    <submittedName>
        <fullName evidence="2">Tetratricopeptide repeat-containing protein</fullName>
    </submittedName>
</protein>
<dbReference type="Pfam" id="PF13181">
    <property type="entry name" value="TPR_8"/>
    <property type="match status" value="1"/>
</dbReference>
<evidence type="ECO:0000313" key="2">
    <source>
        <dbReference type="EMBL" id="SDE63956.1"/>
    </source>
</evidence>
<keyword evidence="3" id="KW-1185">Reference proteome</keyword>
<evidence type="ECO:0000256" key="1">
    <source>
        <dbReference type="PROSITE-ProRule" id="PRU00339"/>
    </source>
</evidence>
<name>A0A1G7EKM3_9FLAO</name>
<dbReference type="InterPro" id="IPR019734">
    <property type="entry name" value="TPR_rpt"/>
</dbReference>
<dbReference type="AlphaFoldDB" id="A0A1G7EKM3"/>